<dbReference type="InterPro" id="IPR011990">
    <property type="entry name" value="TPR-like_helical_dom_sf"/>
</dbReference>
<evidence type="ECO:0000313" key="1">
    <source>
        <dbReference type="EMBL" id="NVN52045.1"/>
    </source>
</evidence>
<gene>
    <name evidence="1" type="ORF">HLY00_4104</name>
</gene>
<accession>A0A850PWM6</accession>
<evidence type="ECO:0008006" key="3">
    <source>
        <dbReference type="Google" id="ProtNLM"/>
    </source>
</evidence>
<dbReference type="RefSeq" id="WP_178360331.1">
    <property type="nucleotide sequence ID" value="NZ_JABFYL010000040.1"/>
</dbReference>
<keyword evidence="2" id="KW-1185">Reference proteome</keyword>
<dbReference type="AlphaFoldDB" id="A0A850PWM6"/>
<evidence type="ECO:0000313" key="2">
    <source>
        <dbReference type="Proteomes" id="UP000570517"/>
    </source>
</evidence>
<protein>
    <recommendedName>
        <fullName evidence="3">Tetratricopeptide repeat protein</fullName>
    </recommendedName>
</protein>
<dbReference type="EMBL" id="JABFYL010000040">
    <property type="protein sequence ID" value="NVN52045.1"/>
    <property type="molecule type" value="Genomic_DNA"/>
</dbReference>
<organism evidence="1 2">
    <name type="scientific">Mycolicibacterium hippocampi</name>
    <dbReference type="NCBI Taxonomy" id="659824"/>
    <lineage>
        <taxon>Bacteria</taxon>
        <taxon>Bacillati</taxon>
        <taxon>Actinomycetota</taxon>
        <taxon>Actinomycetes</taxon>
        <taxon>Mycobacteriales</taxon>
        <taxon>Mycobacteriaceae</taxon>
        <taxon>Mycolicibacterium</taxon>
    </lineage>
</organism>
<reference evidence="1 2" key="1">
    <citation type="submission" date="2020-05" db="EMBL/GenBank/DDBJ databases">
        <title>Draft genome sequence of Mycobacterium hippocampi DL, isolated from European seabass, Dicentrarchus labrax, reared in fish farms.</title>
        <authorList>
            <person name="Stathopoulou P."/>
            <person name="Asimakis E."/>
            <person name="Tzokas K."/>
            <person name="Batargias C."/>
            <person name="Tsiamis G."/>
        </authorList>
    </citation>
    <scope>NUCLEOTIDE SEQUENCE [LARGE SCALE GENOMIC DNA]</scope>
    <source>
        <strain evidence="1 2">DL</strain>
    </source>
</reference>
<dbReference type="Gene3D" id="1.25.40.10">
    <property type="entry name" value="Tetratricopeptide repeat domain"/>
    <property type="match status" value="2"/>
</dbReference>
<sequence length="544" mass="58498">MASPDLWETCEAALERGKRKLESGDFHGAASEFVEARRCFLEDDMDLVLAARAGLYLSQSLIEGGALDDAESLLTELEPEIPKERRNHVAPLHQARGRIAYLRGDITTAVSLLGSAFAYYETRKIIDRQQVSCAQALAAVHLSMGSYDAAEDALCRALEISDKMQDDAATLRPAIEAERALVAAATGRYQVAIEDLTRIRVHASAMGADTMVNTCTANLGFTYMQCGDADAAIREYAEARRAYDAAGDAVAAAICRLNIAVAGRVGGTSTSESAIAEYQAAQPVLAAAGRFELAATCLLNVGVERHDAGDLPAAERDYRAASSEFTRLPGQERSVAMCELGLGRLHAERGAFDEAQEALASASRRFRHLGLDEWAARCAVETASVLSDDDAPYVLVPALLALDSLRFQFPTAASRFAWRASTEYAARRAFELAHRLGRERLLAELVETAINSGVHTAEGRRDTHAGFKTTPHTRPSGPAVVATTTSGSGRLLAGAELPLHPPPGLLVADGRVALITYRDEARRAYPALSAQTSYRTDDVTVSTW</sequence>
<name>A0A850PWM6_9MYCO</name>
<dbReference type="SUPFAM" id="SSF48452">
    <property type="entry name" value="TPR-like"/>
    <property type="match status" value="2"/>
</dbReference>
<dbReference type="Pfam" id="PF13181">
    <property type="entry name" value="TPR_8"/>
    <property type="match status" value="1"/>
</dbReference>
<dbReference type="SMART" id="SM00028">
    <property type="entry name" value="TPR"/>
    <property type="match status" value="4"/>
</dbReference>
<proteinExistence type="predicted"/>
<dbReference type="InterPro" id="IPR019734">
    <property type="entry name" value="TPR_rpt"/>
</dbReference>
<dbReference type="Proteomes" id="UP000570517">
    <property type="component" value="Unassembled WGS sequence"/>
</dbReference>
<comment type="caution">
    <text evidence="1">The sequence shown here is derived from an EMBL/GenBank/DDBJ whole genome shotgun (WGS) entry which is preliminary data.</text>
</comment>